<dbReference type="RefSeq" id="WP_343781777.1">
    <property type="nucleotide sequence ID" value="NZ_BAAACZ010000005.1"/>
</dbReference>
<dbReference type="CDD" id="cd04301">
    <property type="entry name" value="NAT_SF"/>
    <property type="match status" value="1"/>
</dbReference>
<dbReference type="Proteomes" id="UP001500740">
    <property type="component" value="Unassembled WGS sequence"/>
</dbReference>
<accession>A0ABN0ZQ26</accession>
<gene>
    <name evidence="2" type="ORF">GCM10008935_06610</name>
</gene>
<dbReference type="InterPro" id="IPR016181">
    <property type="entry name" value="Acyl_CoA_acyltransferase"/>
</dbReference>
<protein>
    <submittedName>
        <fullName evidence="2">GNAT family N-acetyltransferase</fullName>
    </submittedName>
</protein>
<dbReference type="PROSITE" id="PS51186">
    <property type="entry name" value="GNAT"/>
    <property type="match status" value="1"/>
</dbReference>
<dbReference type="InterPro" id="IPR000182">
    <property type="entry name" value="GNAT_dom"/>
</dbReference>
<keyword evidence="3" id="KW-1185">Reference proteome</keyword>
<evidence type="ECO:0000313" key="3">
    <source>
        <dbReference type="Proteomes" id="UP001500740"/>
    </source>
</evidence>
<reference evidence="2 3" key="1">
    <citation type="journal article" date="2019" name="Int. J. Syst. Evol. Microbiol.">
        <title>The Global Catalogue of Microorganisms (GCM) 10K type strain sequencing project: providing services to taxonomists for standard genome sequencing and annotation.</title>
        <authorList>
            <consortium name="The Broad Institute Genomics Platform"/>
            <consortium name="The Broad Institute Genome Sequencing Center for Infectious Disease"/>
            <person name="Wu L."/>
            <person name="Ma J."/>
        </authorList>
    </citation>
    <scope>NUCLEOTIDE SEQUENCE [LARGE SCALE GENOMIC DNA]</scope>
    <source>
        <strain evidence="2 3">JCM 14193</strain>
    </source>
</reference>
<dbReference type="Pfam" id="PF00583">
    <property type="entry name" value="Acetyltransf_1"/>
    <property type="match status" value="1"/>
</dbReference>
<evidence type="ECO:0000313" key="2">
    <source>
        <dbReference type="EMBL" id="GAA0454432.1"/>
    </source>
</evidence>
<comment type="caution">
    <text evidence="2">The sequence shown here is derived from an EMBL/GenBank/DDBJ whole genome shotgun (WGS) entry which is preliminary data.</text>
</comment>
<dbReference type="Gene3D" id="3.40.630.30">
    <property type="match status" value="2"/>
</dbReference>
<organism evidence="2 3">
    <name type="scientific">Alkalibacillus silvisoli</name>
    <dbReference type="NCBI Taxonomy" id="392823"/>
    <lineage>
        <taxon>Bacteria</taxon>
        <taxon>Bacillati</taxon>
        <taxon>Bacillota</taxon>
        <taxon>Bacilli</taxon>
        <taxon>Bacillales</taxon>
        <taxon>Bacillaceae</taxon>
        <taxon>Alkalibacillus</taxon>
    </lineage>
</organism>
<dbReference type="PANTHER" id="PTHR43415:SF3">
    <property type="entry name" value="GNAT-FAMILY ACETYLTRANSFERASE"/>
    <property type="match status" value="1"/>
</dbReference>
<feature type="domain" description="N-acetyltransferase" evidence="1">
    <location>
        <begin position="156"/>
        <end position="291"/>
    </location>
</feature>
<evidence type="ECO:0000259" key="1">
    <source>
        <dbReference type="PROSITE" id="PS51186"/>
    </source>
</evidence>
<sequence>MVKFKNMSEEEIDNVSKFIAMLNNMEESHIGFCGKDHEEIKKSMIDDIEDIDYTNSFIVAHVKDQLVGVLGFDYDLEDRSAEIWGPFIKEGYWEIAIDLWEQMVGLLPNEIESLHKFPNKRNLKAQKLAENVGFSKQSKEIVLAFEKHNQSELSEQELVELTENDYDEMKTLHDEVFPKAYYSGQRILNRLNGTRKVLIITNEQGFAGYVYVEAEPEFEEGSIEFFAVKESERGKGYGEFLLTAALKWLFTFETISSIDLCVNSGNEKAIKLYERIGFKRVHDLYSFTNER</sequence>
<dbReference type="SUPFAM" id="SSF55729">
    <property type="entry name" value="Acyl-CoA N-acyltransferases (Nat)"/>
    <property type="match status" value="2"/>
</dbReference>
<proteinExistence type="predicted"/>
<name>A0ABN0ZQ26_9BACI</name>
<dbReference type="EMBL" id="BAAACZ010000005">
    <property type="protein sequence ID" value="GAA0454432.1"/>
    <property type="molecule type" value="Genomic_DNA"/>
</dbReference>
<dbReference type="PANTHER" id="PTHR43415">
    <property type="entry name" value="SPERMIDINE N(1)-ACETYLTRANSFERASE"/>
    <property type="match status" value="1"/>
</dbReference>